<evidence type="ECO:0000313" key="3">
    <source>
        <dbReference type="WBParaSite" id="TASK_0000227301-mRNA-1"/>
    </source>
</evidence>
<name>A0A0R3VXX9_TAEAS</name>
<protein>
    <submittedName>
        <fullName evidence="1 3">Uncharacterized protein</fullName>
    </submittedName>
</protein>
<evidence type="ECO:0000313" key="1">
    <source>
        <dbReference type="EMBL" id="VDK24718.1"/>
    </source>
</evidence>
<dbReference type="AlphaFoldDB" id="A0A0R3VXX9"/>
<proteinExistence type="predicted"/>
<dbReference type="Proteomes" id="UP000282613">
    <property type="component" value="Unassembled WGS sequence"/>
</dbReference>
<gene>
    <name evidence="1" type="ORF">TASK_LOCUS2274</name>
</gene>
<dbReference type="EMBL" id="UYRS01001346">
    <property type="protein sequence ID" value="VDK24718.1"/>
    <property type="molecule type" value="Genomic_DNA"/>
</dbReference>
<dbReference type="WBParaSite" id="TASK_0000227301-mRNA-1">
    <property type="protein sequence ID" value="TASK_0000227301-mRNA-1"/>
    <property type="gene ID" value="TASK_0000227301"/>
</dbReference>
<keyword evidence="2" id="KW-1185">Reference proteome</keyword>
<reference evidence="1 2" key="2">
    <citation type="submission" date="2018-11" db="EMBL/GenBank/DDBJ databases">
        <authorList>
            <consortium name="Pathogen Informatics"/>
        </authorList>
    </citation>
    <scope>NUCLEOTIDE SEQUENCE [LARGE SCALE GENOMIC DNA]</scope>
</reference>
<accession>A0A0R3VXX9</accession>
<reference evidence="3" key="1">
    <citation type="submission" date="2017-02" db="UniProtKB">
        <authorList>
            <consortium name="WormBaseParasite"/>
        </authorList>
    </citation>
    <scope>IDENTIFICATION</scope>
</reference>
<evidence type="ECO:0000313" key="2">
    <source>
        <dbReference type="Proteomes" id="UP000282613"/>
    </source>
</evidence>
<sequence length="155" mass="17299">MEEKAKNKETRVAAKNDGGDGKGNIRAFVFFTAFSIRPFSSSHFSSHSSSRSSSHALFFERPFASLCLLYSTPPFFASFTPPPSPLLAHIRRCTYCIASACASAFFHFHRAQWMSSRRWEEIDHLLQSQELHIRCSSRPLDLSSSSSSSSSPPST</sequence>
<organism evidence="3">
    <name type="scientific">Taenia asiatica</name>
    <name type="common">Asian tapeworm</name>
    <dbReference type="NCBI Taxonomy" id="60517"/>
    <lineage>
        <taxon>Eukaryota</taxon>
        <taxon>Metazoa</taxon>
        <taxon>Spiralia</taxon>
        <taxon>Lophotrochozoa</taxon>
        <taxon>Platyhelminthes</taxon>
        <taxon>Cestoda</taxon>
        <taxon>Eucestoda</taxon>
        <taxon>Cyclophyllidea</taxon>
        <taxon>Taeniidae</taxon>
        <taxon>Taenia</taxon>
    </lineage>
</organism>